<proteinExistence type="predicted"/>
<gene>
    <name evidence="3" type="ORF">ASTO00021_LOCUS17413</name>
</gene>
<feature type="compositionally biased region" description="Low complexity" evidence="1">
    <location>
        <begin position="74"/>
        <end position="89"/>
    </location>
</feature>
<sequence length="271" mass="30193">MSEETPKDTGYKYTKPNSDLSSTARPLNGEELLAEGLMNQGDPLSEENFCNISTIMEMEGSAQLEQPLEGNQGTSTATTTALEEQQEPQARLERASTPTPEEEIRDELVYLYGCDQILSPTGELVDVSVLKNKYVAVFISSLNTKEEFGKNGAEMNALVADFAEVNMDKVAVLYLSQDHTKEDFNTFLENKPFYAIPFEQVATRQTMTEEFDISSVSLPAIVIMSPGCEILTTWGKSAILWNSENCVSEWELQRPGITYAQLFGSKYLNLF</sequence>
<dbReference type="Gene3D" id="3.40.30.10">
    <property type="entry name" value="Glutaredoxin"/>
    <property type="match status" value="1"/>
</dbReference>
<evidence type="ECO:0000313" key="3">
    <source>
        <dbReference type="EMBL" id="CAE0447441.1"/>
    </source>
</evidence>
<accession>A0A7S3PQS1</accession>
<feature type="compositionally biased region" description="Polar residues" evidence="1">
    <location>
        <begin position="15"/>
        <end position="25"/>
    </location>
</feature>
<dbReference type="Pfam" id="PF13905">
    <property type="entry name" value="Thioredoxin_8"/>
    <property type="match status" value="1"/>
</dbReference>
<protein>
    <recommendedName>
        <fullName evidence="2">Thioredoxin-like fold domain-containing protein</fullName>
    </recommendedName>
</protein>
<organism evidence="3">
    <name type="scientific">Aplanochytrium stocchinoi</name>
    <dbReference type="NCBI Taxonomy" id="215587"/>
    <lineage>
        <taxon>Eukaryota</taxon>
        <taxon>Sar</taxon>
        <taxon>Stramenopiles</taxon>
        <taxon>Bigyra</taxon>
        <taxon>Labyrinthulomycetes</taxon>
        <taxon>Thraustochytrida</taxon>
        <taxon>Thraustochytriidae</taxon>
        <taxon>Aplanochytrium</taxon>
    </lineage>
</organism>
<name>A0A7S3PQS1_9STRA</name>
<dbReference type="InterPro" id="IPR012336">
    <property type="entry name" value="Thioredoxin-like_fold"/>
</dbReference>
<evidence type="ECO:0000259" key="2">
    <source>
        <dbReference type="Pfam" id="PF13905"/>
    </source>
</evidence>
<feature type="compositionally biased region" description="Basic and acidic residues" evidence="1">
    <location>
        <begin position="1"/>
        <end position="10"/>
    </location>
</feature>
<evidence type="ECO:0000256" key="1">
    <source>
        <dbReference type="SAM" id="MobiDB-lite"/>
    </source>
</evidence>
<dbReference type="AlphaFoldDB" id="A0A7S3PQS1"/>
<feature type="region of interest" description="Disordered" evidence="1">
    <location>
        <begin position="1"/>
        <end position="26"/>
    </location>
</feature>
<reference evidence="3" key="1">
    <citation type="submission" date="2021-01" db="EMBL/GenBank/DDBJ databases">
        <authorList>
            <person name="Corre E."/>
            <person name="Pelletier E."/>
            <person name="Niang G."/>
            <person name="Scheremetjew M."/>
            <person name="Finn R."/>
            <person name="Kale V."/>
            <person name="Holt S."/>
            <person name="Cochrane G."/>
            <person name="Meng A."/>
            <person name="Brown T."/>
            <person name="Cohen L."/>
        </authorList>
    </citation>
    <scope>NUCLEOTIDE SEQUENCE</scope>
    <source>
        <strain evidence="3">GSBS06</strain>
    </source>
</reference>
<feature type="domain" description="Thioredoxin-like fold" evidence="2">
    <location>
        <begin position="132"/>
        <end position="230"/>
    </location>
</feature>
<dbReference type="EMBL" id="HBIN01022668">
    <property type="protein sequence ID" value="CAE0447441.1"/>
    <property type="molecule type" value="Transcribed_RNA"/>
</dbReference>
<feature type="region of interest" description="Disordered" evidence="1">
    <location>
        <begin position="68"/>
        <end position="100"/>
    </location>
</feature>